<dbReference type="AlphaFoldDB" id="A0A2P7TWZ9"/>
<sequence>MAWLPDHPSGMMPIVGSGKIERIKNAVDAMTICFSEEAWINVYFDTPKCGAPNRANADFRTPSPLLLNPGRAMGGVSVANPDNGNPAL</sequence>
<keyword evidence="2" id="KW-1185">Reference proteome</keyword>
<evidence type="ECO:0000313" key="2">
    <source>
        <dbReference type="Proteomes" id="UP000241868"/>
    </source>
</evidence>
<dbReference type="OrthoDB" id="9768793at2"/>
<dbReference type="Proteomes" id="UP000241868">
    <property type="component" value="Unassembled WGS sequence"/>
</dbReference>
<dbReference type="InterPro" id="IPR036812">
    <property type="entry name" value="NAD(P)_OxRdtase_dom_sf"/>
</dbReference>
<protein>
    <submittedName>
        <fullName evidence="1">Uncharacterized protein</fullName>
    </submittedName>
</protein>
<proteinExistence type="predicted"/>
<name>A0A2P7TWZ9_9NEIS</name>
<organism evidence="1 2">
    <name type="scientific">Neisseria iguanae</name>
    <dbReference type="NCBI Taxonomy" id="90242"/>
    <lineage>
        <taxon>Bacteria</taxon>
        <taxon>Pseudomonadati</taxon>
        <taxon>Pseudomonadota</taxon>
        <taxon>Betaproteobacteria</taxon>
        <taxon>Neisseriales</taxon>
        <taxon>Neisseriaceae</taxon>
        <taxon>Neisseria</taxon>
    </lineage>
</organism>
<evidence type="ECO:0000313" key="1">
    <source>
        <dbReference type="EMBL" id="PSJ79259.1"/>
    </source>
</evidence>
<dbReference type="RefSeq" id="WP_106743224.1">
    <property type="nucleotide sequence ID" value="NZ_PXYY01000144.1"/>
</dbReference>
<dbReference type="EMBL" id="PXYY01000144">
    <property type="protein sequence ID" value="PSJ79259.1"/>
    <property type="molecule type" value="Genomic_DNA"/>
</dbReference>
<comment type="caution">
    <text evidence="1">The sequence shown here is derived from an EMBL/GenBank/DDBJ whole genome shotgun (WGS) entry which is preliminary data.</text>
</comment>
<accession>A0A2P7TWZ9</accession>
<gene>
    <name evidence="1" type="ORF">C7N83_13285</name>
</gene>
<reference evidence="1 2" key="1">
    <citation type="submission" date="2018-03" db="EMBL/GenBank/DDBJ databases">
        <title>Neisseria weixii sp. nov., isolated from the intestinal contents of Tibetan Plateau pika (Ochotona curzoniae) in Yushu, Qinghai Province, China.</title>
        <authorList>
            <person name="Gui Z."/>
        </authorList>
    </citation>
    <scope>NUCLEOTIDE SEQUENCE [LARGE SCALE GENOMIC DNA]</scope>
    <source>
        <strain evidence="1 2">ATCC 51483</strain>
    </source>
</reference>
<dbReference type="SUPFAM" id="SSF51430">
    <property type="entry name" value="NAD(P)-linked oxidoreductase"/>
    <property type="match status" value="1"/>
</dbReference>